<dbReference type="InterPro" id="IPR037883">
    <property type="entry name" value="Knr4/Smi1-like_sf"/>
</dbReference>
<dbReference type="EMBL" id="CP032698">
    <property type="protein sequence ID" value="AYG78315.1"/>
    <property type="molecule type" value="Genomic_DNA"/>
</dbReference>
<sequence>METEDPKRDLVTEWERLQLRMPPPAECGMAVDWSRMRESWGKEFPPDYRQFMGLYGPGTIESYLVIELPECKGTPPASPYGGMLLETENACALWEREEKAQELHDANPQLIAWGADANSDLLCWDATPDDPSTWPVLVRNRDDGLWRGYDCGMVAFLARILHGDFTKCPLGDLSLWNIPTASYLNEHEERRIRKQGLDPWTGEPDPYAGT</sequence>
<proteinExistence type="predicted"/>
<evidence type="ECO:0000313" key="1">
    <source>
        <dbReference type="EMBL" id="AYG78315.1"/>
    </source>
</evidence>
<evidence type="ECO:0008006" key="3">
    <source>
        <dbReference type="Google" id="ProtNLM"/>
    </source>
</evidence>
<evidence type="ECO:0000313" key="2">
    <source>
        <dbReference type="Proteomes" id="UP000271554"/>
    </source>
</evidence>
<accession>A0A387H3P6</accession>
<dbReference type="KEGG" id="shun:DWB77_00422"/>
<gene>
    <name evidence="1" type="ORF">DWB77_00422</name>
</gene>
<reference evidence="1 2" key="1">
    <citation type="submission" date="2018-10" db="EMBL/GenBank/DDBJ databases">
        <title>Relationship between Morphology and Antimicrobial Activity in Streptomyces.</title>
        <authorList>
            <person name="Kang H.J."/>
            <person name="Kim S.B."/>
        </authorList>
    </citation>
    <scope>NUCLEOTIDE SEQUENCE [LARGE SCALE GENOMIC DNA]</scope>
    <source>
        <strain evidence="1 2">BH38</strain>
    </source>
</reference>
<dbReference type="AlphaFoldDB" id="A0A387H3P6"/>
<dbReference type="Gene3D" id="3.40.1580.10">
    <property type="entry name" value="SMI1/KNR4-like"/>
    <property type="match status" value="1"/>
</dbReference>
<name>A0A387H3P6_9ACTN</name>
<dbReference type="Proteomes" id="UP000271554">
    <property type="component" value="Chromosome"/>
</dbReference>
<protein>
    <recommendedName>
        <fullName evidence="3">Knr4/Smi1-like domain-containing protein</fullName>
    </recommendedName>
</protein>
<organism evidence="1 2">
    <name type="scientific">Streptomyces hundungensis</name>
    <dbReference type="NCBI Taxonomy" id="1077946"/>
    <lineage>
        <taxon>Bacteria</taxon>
        <taxon>Bacillati</taxon>
        <taxon>Actinomycetota</taxon>
        <taxon>Actinomycetes</taxon>
        <taxon>Kitasatosporales</taxon>
        <taxon>Streptomycetaceae</taxon>
        <taxon>Streptomyces</taxon>
    </lineage>
</organism>
<dbReference type="SUPFAM" id="SSF160631">
    <property type="entry name" value="SMI1/KNR4-like"/>
    <property type="match status" value="1"/>
</dbReference>
<keyword evidence="2" id="KW-1185">Reference proteome</keyword>